<dbReference type="InterPro" id="IPR045619">
    <property type="entry name" value="DUF6443"/>
</dbReference>
<proteinExistence type="predicted"/>
<feature type="domain" description="DUF6443" evidence="2">
    <location>
        <begin position="33"/>
        <end position="147"/>
    </location>
</feature>
<sequence>MKKILIPIGILIIGTAQGQLTNTENYVYSKTYLSDPSLANVKTSETVQYFDGLGRPKQIVNVKASPLGRDVVTHIEYDPFGRQVKDYLPVPQLSTANGSYYSGPLGVYPTTYGNEKIYSEKILENSPLDRILAQKQVGTAWDNKPVQFGYDTNADGEVKKYTATFNYANFTSQLTLSGTYGTGQLYKNTITDEDGNPTIEFKNGQGQVVLVRKVISATESANTYYVYNDYNQLAYVIPPKASVEADPNTVLNDLCYQYKYDGRNRLVEKKLPGKGWEYMVYNKADQLILTQDTELKGKGQWLFTKYDQFGRTIYTGITNNTASRVSMQNSVNVNTVLYETRTAAAGFTLNGMAVYYTKLSTPSNVSQVLSVNYYDTYPPGSSAVTNVFAQPLLTDNPANAQTTKGLLTASYIKNIEDDKWTRNFIWYDTKGRNIGSRSNNHLGGYTVVNNKLDFSGVILQTNTYHRRLGSDPEKVIVEKFTYDSQNRLLTHTHQVGSNPVEYLAQNKYNEISQLESKKVGGTVAISPLQTIAYQYNIRGWMTKVNDPANLNGKLFGYEMKYNNPVYTNTSTGRFNGNIAEIDWNISSAEGLKRYNYQYDALNRMLKGEYSEPNSSVAQNNYFNEELSYDLNGNIKTLKRFSWPVSGGTTAEKIDDLIYNYQNGDKSNTLDKITLPSGVINNRSGYNALQGTMAYNLNGNMTDHPDKKMKIIYNYLNLPSYISVNEGLIGISNTSYTYRADGTKVAKTYSMNGSIETNYLDGFQYDNRHAYDTSASLYTVPVLKFVPTSEGYYDFTENKYIYNYTDHLGNIRVSYKNNGTALEVIDVNNYYPFGLKHQNGPIVPVPFGGVPYNYKYNGKELQETGAYDFGARQYMPDIGRWSVIDPMAEKMRRHSPYNYAFNNPIRFIDPDGMQNEDWRDKNGKELNNKQLQNVKAYIFYDDDFSDQAMVQYNEAVEKYGEGSVALSNTGTTEGFAEDWGNMQGSPEQVMIMTHGKNQSINVDTDTNAQFTSTGDGKTNISGKAAPNIQDLPTPKADLRGADLLLYSCHSADTAPKAHGEGDHKQGDLKGTKDTVSSAFAKTFNFNSVTGTAGSVNYNSFMTNGTPAWSGSYLKPYPENGTWVKTSTQRSLQSPKNSVKR</sequence>
<dbReference type="PANTHER" id="PTHR32305">
    <property type="match status" value="1"/>
</dbReference>
<dbReference type="RefSeq" id="WP_136522002.1">
    <property type="nucleotide sequence ID" value="NZ_SDLV01000016.1"/>
</dbReference>
<keyword evidence="4" id="KW-1185">Reference proteome</keyword>
<comment type="caution">
    <text evidence="3">The sequence shown here is derived from an EMBL/GenBank/DDBJ whole genome shotgun (WGS) entry which is preliminary data.</text>
</comment>
<evidence type="ECO:0000313" key="4">
    <source>
        <dbReference type="Proteomes" id="UP000306038"/>
    </source>
</evidence>
<reference evidence="3 4" key="1">
    <citation type="submission" date="2019-01" db="EMBL/GenBank/DDBJ databases">
        <authorList>
            <person name="B I."/>
            <person name="Ch S."/>
            <person name="Ch V.R."/>
        </authorList>
    </citation>
    <scope>NUCLEOTIDE SEQUENCE [LARGE SCALE GENOMIC DNA]</scope>
    <source>
        <strain evidence="3 4">JC507</strain>
    </source>
</reference>
<dbReference type="Gene3D" id="2.180.10.10">
    <property type="entry name" value="RHS repeat-associated core"/>
    <property type="match status" value="1"/>
</dbReference>
<dbReference type="PANTHER" id="PTHR32305:SF15">
    <property type="entry name" value="PROTEIN RHSA-RELATED"/>
    <property type="match status" value="1"/>
</dbReference>
<dbReference type="InterPro" id="IPR022385">
    <property type="entry name" value="Rhs_assc_core"/>
</dbReference>
<dbReference type="EMBL" id="SDLV01000016">
    <property type="protein sequence ID" value="THV60750.1"/>
    <property type="molecule type" value="Genomic_DNA"/>
</dbReference>
<gene>
    <name evidence="3" type="ORF">EK417_09195</name>
</gene>
<accession>A0ABY2R8K5</accession>
<evidence type="ECO:0000259" key="2">
    <source>
        <dbReference type="Pfam" id="PF20041"/>
    </source>
</evidence>
<feature type="region of interest" description="Disordered" evidence="1">
    <location>
        <begin position="1118"/>
        <end position="1139"/>
    </location>
</feature>
<feature type="region of interest" description="Disordered" evidence="1">
    <location>
        <begin position="1012"/>
        <end position="1032"/>
    </location>
</feature>
<dbReference type="InterPro" id="IPR050708">
    <property type="entry name" value="T6SS_VgrG/RHS"/>
</dbReference>
<protein>
    <submittedName>
        <fullName evidence="3">RHS repeat-associated core domain-containing protein</fullName>
    </submittedName>
</protein>
<feature type="compositionally biased region" description="Polar residues" evidence="1">
    <location>
        <begin position="1121"/>
        <end position="1139"/>
    </location>
</feature>
<evidence type="ECO:0000313" key="3">
    <source>
        <dbReference type="EMBL" id="THV60750.1"/>
    </source>
</evidence>
<dbReference type="Proteomes" id="UP000306038">
    <property type="component" value="Unassembled WGS sequence"/>
</dbReference>
<dbReference type="NCBIfam" id="TIGR03696">
    <property type="entry name" value="Rhs_assc_core"/>
    <property type="match status" value="1"/>
</dbReference>
<dbReference type="Pfam" id="PF20041">
    <property type="entry name" value="DUF6443"/>
    <property type="match status" value="1"/>
</dbReference>
<evidence type="ECO:0000256" key="1">
    <source>
        <dbReference type="SAM" id="MobiDB-lite"/>
    </source>
</evidence>
<name>A0ABY2R8K5_9FLAO</name>
<organism evidence="3 4">
    <name type="scientific">Chryseobacterium candidae</name>
    <dbReference type="NCBI Taxonomy" id="1978493"/>
    <lineage>
        <taxon>Bacteria</taxon>
        <taxon>Pseudomonadati</taxon>
        <taxon>Bacteroidota</taxon>
        <taxon>Flavobacteriia</taxon>
        <taxon>Flavobacteriales</taxon>
        <taxon>Weeksellaceae</taxon>
        <taxon>Chryseobacterium group</taxon>
        <taxon>Chryseobacterium</taxon>
    </lineage>
</organism>